<protein>
    <submittedName>
        <fullName evidence="1">Uncharacterized protein</fullName>
    </submittedName>
</protein>
<gene>
    <name evidence="1" type="ORF">B6N60_05157</name>
</gene>
<dbReference type="Proteomes" id="UP000683511">
    <property type="component" value="Chromosome"/>
</dbReference>
<accession>A0A975TCV4</accession>
<dbReference type="KEGG" id="rsin:B6N60_05157"/>
<evidence type="ECO:0000313" key="1">
    <source>
        <dbReference type="EMBL" id="QXE26425.1"/>
    </source>
</evidence>
<name>A0A975TCV4_9NOST</name>
<proteinExistence type="predicted"/>
<organism evidence="1 2">
    <name type="scientific">Richelia sinica FACHB-800</name>
    <dbReference type="NCBI Taxonomy" id="1357546"/>
    <lineage>
        <taxon>Bacteria</taxon>
        <taxon>Bacillati</taxon>
        <taxon>Cyanobacteriota</taxon>
        <taxon>Cyanophyceae</taxon>
        <taxon>Nostocales</taxon>
        <taxon>Nostocaceae</taxon>
        <taxon>Richelia</taxon>
    </lineage>
</organism>
<keyword evidence="2" id="KW-1185">Reference proteome</keyword>
<reference evidence="1" key="1">
    <citation type="submission" date="2017-04" db="EMBL/GenBank/DDBJ databases">
        <title>Genome deletions in a multicellular cyanobacterial endosymbiont for morphological adaptation in marine diatoms.</title>
        <authorList>
            <person name="Wang Y."/>
            <person name="Gao H."/>
            <person name="Li R."/>
            <person name="Xu X."/>
        </authorList>
    </citation>
    <scope>NUCLEOTIDE SEQUENCE</scope>
    <source>
        <strain evidence="1">FACHB 800</strain>
    </source>
</reference>
<dbReference type="EMBL" id="CP021056">
    <property type="protein sequence ID" value="QXE26425.1"/>
    <property type="molecule type" value="Genomic_DNA"/>
</dbReference>
<evidence type="ECO:0000313" key="2">
    <source>
        <dbReference type="Proteomes" id="UP000683511"/>
    </source>
</evidence>
<dbReference type="AlphaFoldDB" id="A0A975TCV4"/>
<sequence>MRGKLGFEAVSGGKVAPDHLAKIVTTIASTITPVMRAIPASTPPEILQKKPIVSTTANVNNRQILALAIAWD</sequence>